<organism evidence="4 5">
    <name type="scientific">Piloderma croceum (strain F 1598)</name>
    <dbReference type="NCBI Taxonomy" id="765440"/>
    <lineage>
        <taxon>Eukaryota</taxon>
        <taxon>Fungi</taxon>
        <taxon>Dikarya</taxon>
        <taxon>Basidiomycota</taxon>
        <taxon>Agaricomycotina</taxon>
        <taxon>Agaricomycetes</taxon>
        <taxon>Agaricomycetidae</taxon>
        <taxon>Atheliales</taxon>
        <taxon>Atheliaceae</taxon>
        <taxon>Piloderma</taxon>
    </lineage>
</organism>
<evidence type="ECO:0000313" key="4">
    <source>
        <dbReference type="EMBL" id="KIM71022.1"/>
    </source>
</evidence>
<dbReference type="FunCoup" id="A0A0C3B193">
    <property type="interactions" value="76"/>
</dbReference>
<dbReference type="GO" id="GO:0003684">
    <property type="term" value="F:damaged DNA binding"/>
    <property type="evidence" value="ECO:0007669"/>
    <property type="project" value="TreeGrafter"/>
</dbReference>
<dbReference type="Gene3D" id="2.40.50.140">
    <property type="entry name" value="Nucleic acid-binding proteins"/>
    <property type="match status" value="1"/>
</dbReference>
<dbReference type="GO" id="GO:0006298">
    <property type="term" value="P:mismatch repair"/>
    <property type="evidence" value="ECO:0007669"/>
    <property type="project" value="TreeGrafter"/>
</dbReference>
<keyword evidence="3" id="KW-0539">Nucleus</keyword>
<accession>A0A0C3B193</accession>
<gene>
    <name evidence="4" type="ORF">PILCRDRAFT_17480</name>
</gene>
<evidence type="ECO:0000313" key="5">
    <source>
        <dbReference type="Proteomes" id="UP000054166"/>
    </source>
</evidence>
<dbReference type="InterPro" id="IPR012340">
    <property type="entry name" value="NA-bd_OB-fold"/>
</dbReference>
<dbReference type="GO" id="GO:0000724">
    <property type="term" value="P:double-strand break repair via homologous recombination"/>
    <property type="evidence" value="ECO:0007669"/>
    <property type="project" value="TreeGrafter"/>
</dbReference>
<keyword evidence="5" id="KW-1185">Reference proteome</keyword>
<dbReference type="GO" id="GO:0006284">
    <property type="term" value="P:base-excision repair"/>
    <property type="evidence" value="ECO:0007669"/>
    <property type="project" value="TreeGrafter"/>
</dbReference>
<name>A0A0C3B193_PILCF</name>
<dbReference type="InParanoid" id="A0A0C3B193"/>
<dbReference type="OrthoDB" id="188186at2759"/>
<dbReference type="Pfam" id="PF08661">
    <property type="entry name" value="Rep_fac-A_3"/>
    <property type="match status" value="1"/>
</dbReference>
<dbReference type="Proteomes" id="UP000054166">
    <property type="component" value="Unassembled WGS sequence"/>
</dbReference>
<protein>
    <recommendedName>
        <fullName evidence="6">Replication factor A protein 3</fullName>
    </recommendedName>
</protein>
<dbReference type="GO" id="GO:0006289">
    <property type="term" value="P:nucleotide-excision repair"/>
    <property type="evidence" value="ECO:0007669"/>
    <property type="project" value="TreeGrafter"/>
</dbReference>
<evidence type="ECO:0008006" key="6">
    <source>
        <dbReference type="Google" id="ProtNLM"/>
    </source>
</evidence>
<sequence>MSDNLSTRVNSHRLPNFIGRVVRLVGKTLKIEGKIATLEASDQGQVKVVLPEGQSLKGTFNEILGRVIDDTTIELMVGIDLGSNLDMQLVDDMVELTFKRRFKNMFS</sequence>
<evidence type="ECO:0000256" key="2">
    <source>
        <dbReference type="ARBA" id="ARBA00009761"/>
    </source>
</evidence>
<evidence type="ECO:0000256" key="3">
    <source>
        <dbReference type="ARBA" id="ARBA00023242"/>
    </source>
</evidence>
<dbReference type="SUPFAM" id="SSF50249">
    <property type="entry name" value="Nucleic acid-binding proteins"/>
    <property type="match status" value="1"/>
</dbReference>
<dbReference type="PANTHER" id="PTHR15114:SF1">
    <property type="entry name" value="REPLICATION PROTEIN A 14 KDA SUBUNIT"/>
    <property type="match status" value="1"/>
</dbReference>
<dbReference type="HOGENOM" id="CLU_141922_1_1_1"/>
<dbReference type="InterPro" id="IPR013970">
    <property type="entry name" value="Rfa2"/>
</dbReference>
<dbReference type="STRING" id="765440.A0A0C3B193"/>
<dbReference type="GO" id="GO:0006260">
    <property type="term" value="P:DNA replication"/>
    <property type="evidence" value="ECO:0007669"/>
    <property type="project" value="InterPro"/>
</dbReference>
<dbReference type="PANTHER" id="PTHR15114">
    <property type="entry name" value="REPLICATION PROTEIN A3"/>
    <property type="match status" value="1"/>
</dbReference>
<reference evidence="5" key="2">
    <citation type="submission" date="2015-01" db="EMBL/GenBank/DDBJ databases">
        <title>Evolutionary Origins and Diversification of the Mycorrhizal Mutualists.</title>
        <authorList>
            <consortium name="DOE Joint Genome Institute"/>
            <consortium name="Mycorrhizal Genomics Consortium"/>
            <person name="Kohler A."/>
            <person name="Kuo A."/>
            <person name="Nagy L.G."/>
            <person name="Floudas D."/>
            <person name="Copeland A."/>
            <person name="Barry K.W."/>
            <person name="Cichocki N."/>
            <person name="Veneault-Fourrey C."/>
            <person name="LaButti K."/>
            <person name="Lindquist E.A."/>
            <person name="Lipzen A."/>
            <person name="Lundell T."/>
            <person name="Morin E."/>
            <person name="Murat C."/>
            <person name="Riley R."/>
            <person name="Ohm R."/>
            <person name="Sun H."/>
            <person name="Tunlid A."/>
            <person name="Henrissat B."/>
            <person name="Grigoriev I.V."/>
            <person name="Hibbett D.S."/>
            <person name="Martin F."/>
        </authorList>
    </citation>
    <scope>NUCLEOTIDE SEQUENCE [LARGE SCALE GENOMIC DNA]</scope>
    <source>
        <strain evidence="5">F 1598</strain>
    </source>
</reference>
<dbReference type="GO" id="GO:0035861">
    <property type="term" value="C:site of double-strand break"/>
    <property type="evidence" value="ECO:0007669"/>
    <property type="project" value="TreeGrafter"/>
</dbReference>
<comment type="subcellular location">
    <subcellularLocation>
        <location evidence="1">Nucleus</location>
    </subcellularLocation>
</comment>
<dbReference type="GO" id="GO:0005662">
    <property type="term" value="C:DNA replication factor A complex"/>
    <property type="evidence" value="ECO:0007669"/>
    <property type="project" value="TreeGrafter"/>
</dbReference>
<proteinExistence type="inferred from homology"/>
<dbReference type="AlphaFoldDB" id="A0A0C3B193"/>
<dbReference type="GO" id="GO:0003697">
    <property type="term" value="F:single-stranded DNA binding"/>
    <property type="evidence" value="ECO:0007669"/>
    <property type="project" value="TreeGrafter"/>
</dbReference>
<dbReference type="EMBL" id="KN833579">
    <property type="protein sequence ID" value="KIM71022.1"/>
    <property type="molecule type" value="Genomic_DNA"/>
</dbReference>
<reference evidence="4 5" key="1">
    <citation type="submission" date="2014-04" db="EMBL/GenBank/DDBJ databases">
        <authorList>
            <consortium name="DOE Joint Genome Institute"/>
            <person name="Kuo A."/>
            <person name="Tarkka M."/>
            <person name="Buscot F."/>
            <person name="Kohler A."/>
            <person name="Nagy L.G."/>
            <person name="Floudas D."/>
            <person name="Copeland A."/>
            <person name="Barry K.W."/>
            <person name="Cichocki N."/>
            <person name="Veneault-Fourrey C."/>
            <person name="LaButti K."/>
            <person name="Lindquist E.A."/>
            <person name="Lipzen A."/>
            <person name="Lundell T."/>
            <person name="Morin E."/>
            <person name="Murat C."/>
            <person name="Sun H."/>
            <person name="Tunlid A."/>
            <person name="Henrissat B."/>
            <person name="Grigoriev I.V."/>
            <person name="Hibbett D.S."/>
            <person name="Martin F."/>
            <person name="Nordberg H.P."/>
            <person name="Cantor M.N."/>
            <person name="Hua S.X."/>
        </authorList>
    </citation>
    <scope>NUCLEOTIDE SEQUENCE [LARGE SCALE GENOMIC DNA]</scope>
    <source>
        <strain evidence="4 5">F 1598</strain>
    </source>
</reference>
<evidence type="ECO:0000256" key="1">
    <source>
        <dbReference type="ARBA" id="ARBA00004123"/>
    </source>
</evidence>
<comment type="similarity">
    <text evidence="2">Belongs to the replication factor A protein 3 family.</text>
</comment>